<comment type="caution">
    <text evidence="1">The sequence shown here is derived from an EMBL/GenBank/DDBJ whole genome shotgun (WGS) entry which is preliminary data.</text>
</comment>
<evidence type="ECO:0000313" key="1">
    <source>
        <dbReference type="EMBL" id="OPJ84485.1"/>
    </source>
</evidence>
<sequence length="69" mass="7908">MTECSTTTSLISYRWQEYWTNSRQQNVRFPPVNCTASGLLPLRDCVFLEGVDYLHSFLSNSILEVASCK</sequence>
<protein>
    <submittedName>
        <fullName evidence="1">Uncharacterized protein</fullName>
    </submittedName>
</protein>
<reference evidence="1 2" key="1">
    <citation type="submission" date="2016-02" db="EMBL/GenBank/DDBJ databases">
        <title>Band-tailed pigeon sequencing and assembly.</title>
        <authorList>
            <person name="Soares A.E."/>
            <person name="Novak B.J."/>
            <person name="Rice E.S."/>
            <person name="O'Connell B."/>
            <person name="Chang D."/>
            <person name="Weber S."/>
            <person name="Shapiro B."/>
        </authorList>
    </citation>
    <scope>NUCLEOTIDE SEQUENCE [LARGE SCALE GENOMIC DNA]</scope>
    <source>
        <strain evidence="1">BTP2013</strain>
        <tissue evidence="1">Blood</tissue>
    </source>
</reference>
<dbReference type="AlphaFoldDB" id="A0A1V4KJA3"/>
<evidence type="ECO:0000313" key="2">
    <source>
        <dbReference type="Proteomes" id="UP000190648"/>
    </source>
</evidence>
<name>A0A1V4KJA3_PATFA</name>
<dbReference type="EMBL" id="LSYS01003057">
    <property type="protein sequence ID" value="OPJ84485.1"/>
    <property type="molecule type" value="Genomic_DNA"/>
</dbReference>
<dbReference type="Proteomes" id="UP000190648">
    <property type="component" value="Unassembled WGS sequence"/>
</dbReference>
<organism evidence="1 2">
    <name type="scientific">Patagioenas fasciata monilis</name>
    <dbReference type="NCBI Taxonomy" id="372326"/>
    <lineage>
        <taxon>Eukaryota</taxon>
        <taxon>Metazoa</taxon>
        <taxon>Chordata</taxon>
        <taxon>Craniata</taxon>
        <taxon>Vertebrata</taxon>
        <taxon>Euteleostomi</taxon>
        <taxon>Archelosauria</taxon>
        <taxon>Archosauria</taxon>
        <taxon>Dinosauria</taxon>
        <taxon>Saurischia</taxon>
        <taxon>Theropoda</taxon>
        <taxon>Coelurosauria</taxon>
        <taxon>Aves</taxon>
        <taxon>Neognathae</taxon>
        <taxon>Neoaves</taxon>
        <taxon>Columbimorphae</taxon>
        <taxon>Columbiformes</taxon>
        <taxon>Columbidae</taxon>
        <taxon>Patagioenas</taxon>
    </lineage>
</organism>
<gene>
    <name evidence="1" type="ORF">AV530_015890</name>
</gene>
<accession>A0A1V4KJA3</accession>
<proteinExistence type="predicted"/>
<keyword evidence="2" id="KW-1185">Reference proteome</keyword>